<accession>A0ABW4AGR7</accession>
<dbReference type="NCBIfam" id="TIGR03086">
    <property type="entry name" value="TIGR03086 family metal-binding protein"/>
    <property type="match status" value="1"/>
</dbReference>
<keyword evidence="4" id="KW-1185">Reference proteome</keyword>
<proteinExistence type="predicted"/>
<feature type="compositionally biased region" description="Low complexity" evidence="1">
    <location>
        <begin position="202"/>
        <end position="219"/>
    </location>
</feature>
<evidence type="ECO:0000256" key="1">
    <source>
        <dbReference type="SAM" id="MobiDB-lite"/>
    </source>
</evidence>
<dbReference type="Pfam" id="PF11716">
    <property type="entry name" value="MDMPI_N"/>
    <property type="match status" value="1"/>
</dbReference>
<evidence type="ECO:0000313" key="4">
    <source>
        <dbReference type="Proteomes" id="UP001597183"/>
    </source>
</evidence>
<dbReference type="Proteomes" id="UP001597183">
    <property type="component" value="Unassembled WGS sequence"/>
</dbReference>
<gene>
    <name evidence="3" type="ORF">ACFQ5G_31325</name>
</gene>
<comment type="caution">
    <text evidence="3">The sequence shown here is derived from an EMBL/GenBank/DDBJ whole genome shotgun (WGS) entry which is preliminary data.</text>
</comment>
<dbReference type="InterPro" id="IPR017517">
    <property type="entry name" value="Maleyloyr_isom"/>
</dbReference>
<sequence>MTRSWLQPRHLDLHRSAVERGIELVDAIDDEQWRQPTPCAEWTVASLVEHMTRENRGFAAAARGDRTSAADWHTPLGADLRAEHAASARDVIDAFAGAGALSRTLWLPTIRDGITLPARTALGFHLLDAVVHGWDVAAATGRPFGVDDETLAAVRAVAENDVPDGPRRYRPQATFAPARPAADDAPEMDRLLAFLGRDPEFRASGSPRPSGSPNPSGRSDLSDISAEKGV</sequence>
<dbReference type="NCBIfam" id="TIGR03083">
    <property type="entry name" value="maleylpyruvate isomerase family mycothiol-dependent enzyme"/>
    <property type="match status" value="1"/>
</dbReference>
<dbReference type="Gene3D" id="1.20.120.450">
    <property type="entry name" value="dinb family like domain"/>
    <property type="match status" value="1"/>
</dbReference>
<feature type="region of interest" description="Disordered" evidence="1">
    <location>
        <begin position="162"/>
        <end position="230"/>
    </location>
</feature>
<evidence type="ECO:0000259" key="2">
    <source>
        <dbReference type="Pfam" id="PF11716"/>
    </source>
</evidence>
<dbReference type="EMBL" id="JBHTMK010000040">
    <property type="protein sequence ID" value="MFD1369854.1"/>
    <property type="molecule type" value="Genomic_DNA"/>
</dbReference>
<dbReference type="RefSeq" id="WP_317797404.1">
    <property type="nucleotide sequence ID" value="NZ_JBHTMK010000040.1"/>
</dbReference>
<protein>
    <submittedName>
        <fullName evidence="3">TIGR03086 family metal-binding protein</fullName>
    </submittedName>
</protein>
<feature type="compositionally biased region" description="Low complexity" evidence="1">
    <location>
        <begin position="171"/>
        <end position="180"/>
    </location>
</feature>
<dbReference type="InterPro" id="IPR024344">
    <property type="entry name" value="MDMPI_metal-binding"/>
</dbReference>
<dbReference type="InterPro" id="IPR017520">
    <property type="entry name" value="CHP03086"/>
</dbReference>
<name>A0ABW4AGR7_9ACTN</name>
<evidence type="ECO:0000313" key="3">
    <source>
        <dbReference type="EMBL" id="MFD1369854.1"/>
    </source>
</evidence>
<organism evidence="3 4">
    <name type="scientific">Actinoplanes sichuanensis</name>
    <dbReference type="NCBI Taxonomy" id="512349"/>
    <lineage>
        <taxon>Bacteria</taxon>
        <taxon>Bacillati</taxon>
        <taxon>Actinomycetota</taxon>
        <taxon>Actinomycetes</taxon>
        <taxon>Micromonosporales</taxon>
        <taxon>Micromonosporaceae</taxon>
        <taxon>Actinoplanes</taxon>
    </lineage>
</organism>
<dbReference type="InterPro" id="IPR034660">
    <property type="entry name" value="DinB/YfiT-like"/>
</dbReference>
<reference evidence="4" key="1">
    <citation type="journal article" date="2019" name="Int. J. Syst. Evol. Microbiol.">
        <title>The Global Catalogue of Microorganisms (GCM) 10K type strain sequencing project: providing services to taxonomists for standard genome sequencing and annotation.</title>
        <authorList>
            <consortium name="The Broad Institute Genomics Platform"/>
            <consortium name="The Broad Institute Genome Sequencing Center for Infectious Disease"/>
            <person name="Wu L."/>
            <person name="Ma J."/>
        </authorList>
    </citation>
    <scope>NUCLEOTIDE SEQUENCE [LARGE SCALE GENOMIC DNA]</scope>
    <source>
        <strain evidence="4">CCM 7526</strain>
    </source>
</reference>
<dbReference type="SUPFAM" id="SSF109854">
    <property type="entry name" value="DinB/YfiT-like putative metalloenzymes"/>
    <property type="match status" value="1"/>
</dbReference>
<feature type="domain" description="Mycothiol-dependent maleylpyruvate isomerase metal-binding" evidence="2">
    <location>
        <begin position="15"/>
        <end position="137"/>
    </location>
</feature>